<gene>
    <name evidence="2" type="ORF">METZ01_LOCUS10517</name>
</gene>
<reference evidence="2" key="1">
    <citation type="submission" date="2018-05" db="EMBL/GenBank/DDBJ databases">
        <authorList>
            <person name="Lanie J.A."/>
            <person name="Ng W.-L."/>
            <person name="Kazmierczak K.M."/>
            <person name="Andrzejewski T.M."/>
            <person name="Davidsen T.M."/>
            <person name="Wayne K.J."/>
            <person name="Tettelin H."/>
            <person name="Glass J.I."/>
            <person name="Rusch D."/>
            <person name="Podicherti R."/>
            <person name="Tsui H.-C.T."/>
            <person name="Winkler M.E."/>
        </authorList>
    </citation>
    <scope>NUCLEOTIDE SEQUENCE</scope>
</reference>
<feature type="domain" description="GmrSD restriction endonucleases C-terminal" evidence="1">
    <location>
        <begin position="77"/>
        <end position="163"/>
    </location>
</feature>
<name>A0A381NW03_9ZZZZ</name>
<protein>
    <recommendedName>
        <fullName evidence="1">GmrSD restriction endonucleases C-terminal domain-containing protein</fullName>
    </recommendedName>
</protein>
<evidence type="ECO:0000259" key="1">
    <source>
        <dbReference type="Pfam" id="PF07510"/>
    </source>
</evidence>
<dbReference type="Pfam" id="PF07510">
    <property type="entry name" value="GmrSD_C"/>
    <property type="match status" value="1"/>
</dbReference>
<sequence>MAFRLLVVIGAVLGHAACGGGASTIPTTASVVPSPTTWRGLIIAEENRCSPYDSNDYNYSQSVEDDIIAELGGIYSPYTGECFDSKSETDIEHIVARSEAHDSGLCAVDATTRSQFSSDLDNLTLASPSMNRYQKVAKDAADWLPVNNRCWFATTIIEVRRKYSLTIDRSEADALDQVLATCATVVLNRSTCTGG</sequence>
<dbReference type="AlphaFoldDB" id="A0A381NW03"/>
<organism evidence="2">
    <name type="scientific">marine metagenome</name>
    <dbReference type="NCBI Taxonomy" id="408172"/>
    <lineage>
        <taxon>unclassified sequences</taxon>
        <taxon>metagenomes</taxon>
        <taxon>ecological metagenomes</taxon>
    </lineage>
</organism>
<proteinExistence type="predicted"/>
<evidence type="ECO:0000313" key="2">
    <source>
        <dbReference type="EMBL" id="SUZ57663.1"/>
    </source>
</evidence>
<dbReference type="EMBL" id="UINC01000571">
    <property type="protein sequence ID" value="SUZ57663.1"/>
    <property type="molecule type" value="Genomic_DNA"/>
</dbReference>
<accession>A0A381NW03</accession>
<dbReference type="InterPro" id="IPR011089">
    <property type="entry name" value="GmrSD_C"/>
</dbReference>